<dbReference type="KEGG" id="csol:105366825"/>
<feature type="region of interest" description="Disordered" evidence="1">
    <location>
        <begin position="1"/>
        <end position="34"/>
    </location>
</feature>
<gene>
    <name evidence="3" type="primary">LOC105366825</name>
</gene>
<dbReference type="AlphaFoldDB" id="A0AAJ7E103"/>
<sequence length="129" mass="14667">MKPREALPSLYKRGVSDWTKNKGSGSSESEGKFTISPRKYYHHNNNQLKLKIQNLRHRQVTKDEEALTRETVRNKSKLVVKVASTDAKLAGLTLTLVQSLTFMNPQRAIQRSYSNHHAALMSILLTHPV</sequence>
<dbReference type="GeneID" id="105366825"/>
<keyword evidence="2" id="KW-1185">Reference proteome</keyword>
<accession>A0AAJ7E103</accession>
<evidence type="ECO:0000256" key="1">
    <source>
        <dbReference type="SAM" id="MobiDB-lite"/>
    </source>
</evidence>
<organism evidence="2 3">
    <name type="scientific">Ceratosolen solmsi marchali</name>
    <dbReference type="NCBI Taxonomy" id="326594"/>
    <lineage>
        <taxon>Eukaryota</taxon>
        <taxon>Metazoa</taxon>
        <taxon>Ecdysozoa</taxon>
        <taxon>Arthropoda</taxon>
        <taxon>Hexapoda</taxon>
        <taxon>Insecta</taxon>
        <taxon>Pterygota</taxon>
        <taxon>Neoptera</taxon>
        <taxon>Endopterygota</taxon>
        <taxon>Hymenoptera</taxon>
        <taxon>Apocrita</taxon>
        <taxon>Proctotrupomorpha</taxon>
        <taxon>Chalcidoidea</taxon>
        <taxon>Agaonidae</taxon>
        <taxon>Agaoninae</taxon>
        <taxon>Ceratosolen</taxon>
    </lineage>
</organism>
<dbReference type="RefSeq" id="XP_011503698.1">
    <property type="nucleotide sequence ID" value="XM_011505396.1"/>
</dbReference>
<proteinExistence type="predicted"/>
<dbReference type="Proteomes" id="UP000695007">
    <property type="component" value="Unplaced"/>
</dbReference>
<name>A0AAJ7E103_9HYME</name>
<evidence type="ECO:0000313" key="3">
    <source>
        <dbReference type="RefSeq" id="XP_011503698.1"/>
    </source>
</evidence>
<reference evidence="3" key="1">
    <citation type="submission" date="2025-08" db="UniProtKB">
        <authorList>
            <consortium name="RefSeq"/>
        </authorList>
    </citation>
    <scope>IDENTIFICATION</scope>
</reference>
<protein>
    <submittedName>
        <fullName evidence="3">Uncharacterized protein LOC105366825</fullName>
    </submittedName>
</protein>
<evidence type="ECO:0000313" key="2">
    <source>
        <dbReference type="Proteomes" id="UP000695007"/>
    </source>
</evidence>